<keyword evidence="2" id="KW-0413">Isomerase</keyword>
<dbReference type="InterPro" id="IPR006224">
    <property type="entry name" value="PsdUridine_synth_RluA-like_CS"/>
</dbReference>
<evidence type="ECO:0000259" key="4">
    <source>
        <dbReference type="Pfam" id="PF00849"/>
    </source>
</evidence>
<comment type="similarity">
    <text evidence="1">Belongs to the pseudouridine synthase RluA family.</text>
</comment>
<dbReference type="CDD" id="cd02869">
    <property type="entry name" value="PseudoU_synth_RluA_like"/>
    <property type="match status" value="1"/>
</dbReference>
<dbReference type="InterPro" id="IPR006145">
    <property type="entry name" value="PsdUridine_synth_RsuA/RluA"/>
</dbReference>
<dbReference type="InterPro" id="IPR050188">
    <property type="entry name" value="RluA_PseudoU_synthase"/>
</dbReference>
<proteinExistence type="inferred from homology"/>
<dbReference type="RefSeq" id="WP_083379901.1">
    <property type="nucleotide sequence ID" value="NZ_FOFU01000014.1"/>
</dbReference>
<dbReference type="PANTHER" id="PTHR21600:SF44">
    <property type="entry name" value="RIBOSOMAL LARGE SUBUNIT PSEUDOURIDINE SYNTHASE D"/>
    <property type="match status" value="1"/>
</dbReference>
<name>A0A1H9JMZ3_9SPIR</name>
<dbReference type="PROSITE" id="PS01129">
    <property type="entry name" value="PSI_RLU"/>
    <property type="match status" value="1"/>
</dbReference>
<feature type="region of interest" description="Disordered" evidence="3">
    <location>
        <begin position="251"/>
        <end position="275"/>
    </location>
</feature>
<accession>A0A1H9JMZ3</accession>
<evidence type="ECO:0000256" key="3">
    <source>
        <dbReference type="SAM" id="MobiDB-lite"/>
    </source>
</evidence>
<dbReference type="InterPro" id="IPR020103">
    <property type="entry name" value="PsdUridine_synth_cat_dom_sf"/>
</dbReference>
<feature type="domain" description="Pseudouridine synthase RsuA/RluA-like" evidence="4">
    <location>
        <begin position="31"/>
        <end position="196"/>
    </location>
</feature>
<evidence type="ECO:0000256" key="1">
    <source>
        <dbReference type="ARBA" id="ARBA00010876"/>
    </source>
</evidence>
<protein>
    <submittedName>
        <fullName evidence="5">23S rRNA pseudouridine1911/1915/1917 synthase</fullName>
    </submittedName>
</protein>
<dbReference type="GO" id="GO:0140098">
    <property type="term" value="F:catalytic activity, acting on RNA"/>
    <property type="evidence" value="ECO:0007669"/>
    <property type="project" value="UniProtKB-ARBA"/>
</dbReference>
<sequence>MVKASTQYKREHKADYGREKIELLYHDQWIAVINKPTGLLSVPYPGSKVRTAQSVLEELLRKQGIANAKHKPYVVHRLDRDTSGVMMFALTEQAQEKIMNTWHQMVTERLYHAVAEIGRNAEQLPEVGLIDDPLAQNAHNVGFVPKKGDKDHKGHDFKTVAARTHYKMILQGPTHILFELSLDTGKKNQIRAHLASHGYPLAGDEEHRAHTDPFNRLCLHARTLEFDHPFTGEHLKFEVPEPQEWSTYVEKGDKHPKKPVWDLPQSKPHHNDELKLGQRRLSAKDKAHMDFIKSGKSYRK</sequence>
<evidence type="ECO:0000313" key="6">
    <source>
        <dbReference type="Proteomes" id="UP000182360"/>
    </source>
</evidence>
<dbReference type="PANTHER" id="PTHR21600">
    <property type="entry name" value="MITOCHONDRIAL RNA PSEUDOURIDINE SYNTHASE"/>
    <property type="match status" value="1"/>
</dbReference>
<dbReference type="EMBL" id="FOFU01000014">
    <property type="protein sequence ID" value="SEQ88197.1"/>
    <property type="molecule type" value="Genomic_DNA"/>
</dbReference>
<gene>
    <name evidence="5" type="ORF">SAMN04487977_1149</name>
</gene>
<dbReference type="Gene3D" id="3.30.2350.10">
    <property type="entry name" value="Pseudouridine synthase"/>
    <property type="match status" value="1"/>
</dbReference>
<dbReference type="GO" id="GO:0009982">
    <property type="term" value="F:pseudouridine synthase activity"/>
    <property type="evidence" value="ECO:0007669"/>
    <property type="project" value="InterPro"/>
</dbReference>
<dbReference type="GO" id="GO:0000455">
    <property type="term" value="P:enzyme-directed rRNA pseudouridine synthesis"/>
    <property type="evidence" value="ECO:0007669"/>
    <property type="project" value="TreeGrafter"/>
</dbReference>
<reference evidence="5 6" key="1">
    <citation type="submission" date="2016-10" db="EMBL/GenBank/DDBJ databases">
        <authorList>
            <person name="de Groot N.N."/>
        </authorList>
    </citation>
    <scope>NUCLEOTIDE SEQUENCE [LARGE SCALE GENOMIC DNA]</scope>
    <source>
        <strain evidence="5 6">B25</strain>
    </source>
</reference>
<organism evidence="5 6">
    <name type="scientific">Treponema bryantii</name>
    <dbReference type="NCBI Taxonomy" id="163"/>
    <lineage>
        <taxon>Bacteria</taxon>
        <taxon>Pseudomonadati</taxon>
        <taxon>Spirochaetota</taxon>
        <taxon>Spirochaetia</taxon>
        <taxon>Spirochaetales</taxon>
        <taxon>Treponemataceae</taxon>
        <taxon>Treponema</taxon>
    </lineage>
</organism>
<dbReference type="Proteomes" id="UP000182360">
    <property type="component" value="Unassembled WGS sequence"/>
</dbReference>
<evidence type="ECO:0000313" key="5">
    <source>
        <dbReference type="EMBL" id="SEQ88197.1"/>
    </source>
</evidence>
<keyword evidence="6" id="KW-1185">Reference proteome</keyword>
<dbReference type="AlphaFoldDB" id="A0A1H9JMZ3"/>
<dbReference type="Pfam" id="PF00849">
    <property type="entry name" value="PseudoU_synth_2"/>
    <property type="match status" value="1"/>
</dbReference>
<dbReference type="STRING" id="163.SAMN04487775_103179"/>
<evidence type="ECO:0000256" key="2">
    <source>
        <dbReference type="ARBA" id="ARBA00023235"/>
    </source>
</evidence>
<dbReference type="SUPFAM" id="SSF55120">
    <property type="entry name" value="Pseudouridine synthase"/>
    <property type="match status" value="1"/>
</dbReference>
<dbReference type="GO" id="GO:0003723">
    <property type="term" value="F:RNA binding"/>
    <property type="evidence" value="ECO:0007669"/>
    <property type="project" value="InterPro"/>
</dbReference>